<sequence length="96" mass="10862">MAVHTVLSEEPYREANLMPKRVKRRDGTIRERKVMQTGIRLPSEMSYPEEAEATRWRSTLGACGSHIGGKNLAFNVMRRGFLAHHEAGAMELNPQV</sequence>
<dbReference type="Proteomes" id="UP001279734">
    <property type="component" value="Unassembled WGS sequence"/>
</dbReference>
<proteinExistence type="predicted"/>
<evidence type="ECO:0000313" key="1">
    <source>
        <dbReference type="EMBL" id="GMH15840.1"/>
    </source>
</evidence>
<dbReference type="EMBL" id="BSYO01000015">
    <property type="protein sequence ID" value="GMH15840.1"/>
    <property type="molecule type" value="Genomic_DNA"/>
</dbReference>
<organism evidence="1 2">
    <name type="scientific">Nepenthes gracilis</name>
    <name type="common">Slender pitcher plant</name>
    <dbReference type="NCBI Taxonomy" id="150966"/>
    <lineage>
        <taxon>Eukaryota</taxon>
        <taxon>Viridiplantae</taxon>
        <taxon>Streptophyta</taxon>
        <taxon>Embryophyta</taxon>
        <taxon>Tracheophyta</taxon>
        <taxon>Spermatophyta</taxon>
        <taxon>Magnoliopsida</taxon>
        <taxon>eudicotyledons</taxon>
        <taxon>Gunneridae</taxon>
        <taxon>Pentapetalae</taxon>
        <taxon>Caryophyllales</taxon>
        <taxon>Nepenthaceae</taxon>
        <taxon>Nepenthes</taxon>
    </lineage>
</organism>
<evidence type="ECO:0000313" key="2">
    <source>
        <dbReference type="Proteomes" id="UP001279734"/>
    </source>
</evidence>
<keyword evidence="2" id="KW-1185">Reference proteome</keyword>
<dbReference type="AlphaFoldDB" id="A0AAD3XTL5"/>
<name>A0AAD3XTL5_NEPGR</name>
<comment type="caution">
    <text evidence="1">The sequence shown here is derived from an EMBL/GenBank/DDBJ whole genome shotgun (WGS) entry which is preliminary data.</text>
</comment>
<gene>
    <name evidence="1" type="ORF">Nepgr_017681</name>
</gene>
<protein>
    <submittedName>
        <fullName evidence="1">Uncharacterized protein</fullName>
    </submittedName>
</protein>
<accession>A0AAD3XTL5</accession>
<reference evidence="1" key="1">
    <citation type="submission" date="2023-05" db="EMBL/GenBank/DDBJ databases">
        <title>Nepenthes gracilis genome sequencing.</title>
        <authorList>
            <person name="Fukushima K."/>
        </authorList>
    </citation>
    <scope>NUCLEOTIDE SEQUENCE</scope>
    <source>
        <strain evidence="1">SING2019-196</strain>
    </source>
</reference>